<evidence type="ECO:0000313" key="2">
    <source>
        <dbReference type="EMBL" id="AXI78813.1"/>
    </source>
</evidence>
<dbReference type="KEGG" id="stri:C7M71_016700"/>
<name>A0A345SYK8_9ACTN</name>
<dbReference type="Proteomes" id="UP000249340">
    <property type="component" value="Chromosome"/>
</dbReference>
<evidence type="ECO:0000256" key="1">
    <source>
        <dbReference type="SAM" id="MobiDB-lite"/>
    </source>
</evidence>
<dbReference type="OrthoDB" id="4330254at2"/>
<dbReference type="RefSeq" id="WP_111489903.1">
    <property type="nucleotide sequence ID" value="NZ_CP031264.1"/>
</dbReference>
<organism evidence="2 3">
    <name type="scientific">Peterkaempfera bronchialis</name>
    <dbReference type="NCBI Taxonomy" id="2126346"/>
    <lineage>
        <taxon>Bacteria</taxon>
        <taxon>Bacillati</taxon>
        <taxon>Actinomycetota</taxon>
        <taxon>Actinomycetes</taxon>
        <taxon>Kitasatosporales</taxon>
        <taxon>Streptomycetaceae</taxon>
        <taxon>Peterkaempfera</taxon>
    </lineage>
</organism>
<gene>
    <name evidence="2" type="ORF">C7M71_016700</name>
</gene>
<feature type="region of interest" description="Disordered" evidence="1">
    <location>
        <begin position="1"/>
        <end position="43"/>
    </location>
</feature>
<keyword evidence="3" id="KW-1185">Reference proteome</keyword>
<dbReference type="AlphaFoldDB" id="A0A345SYK8"/>
<dbReference type="EMBL" id="CP031264">
    <property type="protein sequence ID" value="AXI78813.1"/>
    <property type="molecule type" value="Genomic_DNA"/>
</dbReference>
<accession>A0A345SYK8</accession>
<evidence type="ECO:0000313" key="3">
    <source>
        <dbReference type="Proteomes" id="UP000249340"/>
    </source>
</evidence>
<protein>
    <submittedName>
        <fullName evidence="2">Uncharacterized protein</fullName>
    </submittedName>
</protein>
<reference evidence="3" key="1">
    <citation type="submission" date="2018-07" db="EMBL/GenBank/DDBJ databases">
        <title>Streptacidiphilus bronchialis DSM 106435 chromosome.</title>
        <authorList>
            <person name="Batra D."/>
            <person name="Gulvik C.A."/>
        </authorList>
    </citation>
    <scope>NUCLEOTIDE SEQUENCE [LARGE SCALE GENOMIC DNA]</scope>
    <source>
        <strain evidence="3">DSM 106435</strain>
    </source>
</reference>
<sequence>MTWMHERAHASRTRRRTTAPTPSLDQTAADPGPAALRPEEAGRLGIPHILGRRARWMTARLRPGTRA</sequence>
<proteinExistence type="predicted"/>